<reference evidence="3" key="1">
    <citation type="submission" date="2018-09" db="EMBL/GenBank/DDBJ databases">
        <authorList>
            <person name="Livingstone P.G."/>
            <person name="Whitworth D.E."/>
        </authorList>
    </citation>
    <scope>NUCLEOTIDE SEQUENCE [LARGE SCALE GENOMIC DNA]</scope>
    <source>
        <strain evidence="3">CA040B</strain>
    </source>
</reference>
<feature type="region of interest" description="Disordered" evidence="1">
    <location>
        <begin position="52"/>
        <end position="81"/>
    </location>
</feature>
<evidence type="ECO:0000256" key="1">
    <source>
        <dbReference type="SAM" id="MobiDB-lite"/>
    </source>
</evidence>
<protein>
    <recommendedName>
        <fullName evidence="4">J domain-containing protein</fullName>
    </recommendedName>
</protein>
<evidence type="ECO:0000313" key="3">
    <source>
        <dbReference type="Proteomes" id="UP000273405"/>
    </source>
</evidence>
<dbReference type="Proteomes" id="UP000273405">
    <property type="component" value="Unassembled WGS sequence"/>
</dbReference>
<evidence type="ECO:0008006" key="4">
    <source>
        <dbReference type="Google" id="ProtNLM"/>
    </source>
</evidence>
<gene>
    <name evidence="2" type="ORF">D7X12_00020</name>
</gene>
<name>A0A3A8NVD0_9BACT</name>
<comment type="caution">
    <text evidence="2">The sequence shown here is derived from an EMBL/GenBank/DDBJ whole genome shotgun (WGS) entry which is preliminary data.</text>
</comment>
<keyword evidence="3" id="KW-1185">Reference proteome</keyword>
<accession>A0A3A8NVD0</accession>
<sequence length="494" mass="54543">MDFEESLRELGVDADPGDDTVRRAYLRRLKTRKPETDPEGFARLRQAYETVLAAREGREGPRTQAEPLAPPPEAGPPDAAGPVSLLPQDVFDRFRAEFRALPPDAPLEVPVEVARRAVEALPDRVEPRHWLVEALLSADRFPEALVVYRDAYRQGFTGFLFELAQRFPRELEDAELALLAESGAPHGFFWSLTELLLQQGDGARAAKCALAAFERMGANPQEPPPPPDWFLQVQLLLHRQSQPGPAREVGRRYGDWVRSEGLQDAIQSGDYAQFWSLLAQLHALPDAFDPALRSGMAQALLNGELAPTREAFQALQDRAPEEAAQAVRLVRAHAPGLKDFLVSPRMRTPGLPSPTVLTVLRNAAGSPQGRGVTSGMFILLFFLLKSLFLQSGRESSGTERPVVVEARRLATRLCSHLGPQDKHQLCGTLQQLVVWGAEGRCSKVLGEQVAVERQLEAQVAALGAGADLVQEAQRQRLKSAREEFRRALLNVCPE</sequence>
<dbReference type="EMBL" id="RAWG01000001">
    <property type="protein sequence ID" value="RKH48366.1"/>
    <property type="molecule type" value="Genomic_DNA"/>
</dbReference>
<dbReference type="AlphaFoldDB" id="A0A3A8NVD0"/>
<proteinExistence type="predicted"/>
<evidence type="ECO:0000313" key="2">
    <source>
        <dbReference type="EMBL" id="RKH48366.1"/>
    </source>
</evidence>
<organism evidence="2 3">
    <name type="scientific">Corallococcus sicarius</name>
    <dbReference type="NCBI Taxonomy" id="2316726"/>
    <lineage>
        <taxon>Bacteria</taxon>
        <taxon>Pseudomonadati</taxon>
        <taxon>Myxococcota</taxon>
        <taxon>Myxococcia</taxon>
        <taxon>Myxococcales</taxon>
        <taxon>Cystobacterineae</taxon>
        <taxon>Myxococcaceae</taxon>
        <taxon>Corallococcus</taxon>
    </lineage>
</organism>